<dbReference type="InterPro" id="IPR003593">
    <property type="entry name" value="AAA+_ATPase"/>
</dbReference>
<evidence type="ECO:0000256" key="3">
    <source>
        <dbReference type="ARBA" id="ARBA00022475"/>
    </source>
</evidence>
<dbReference type="PANTHER" id="PTHR43394:SF1">
    <property type="entry name" value="ATP-BINDING CASSETTE SUB-FAMILY B MEMBER 10, MITOCHONDRIAL"/>
    <property type="match status" value="1"/>
</dbReference>
<evidence type="ECO:0000313" key="12">
    <source>
        <dbReference type="EMBL" id="GFH41112.1"/>
    </source>
</evidence>
<dbReference type="InterPro" id="IPR039421">
    <property type="entry name" value="Type_1_exporter"/>
</dbReference>
<dbReference type="SUPFAM" id="SSF90123">
    <property type="entry name" value="ABC transporter transmembrane region"/>
    <property type="match status" value="1"/>
</dbReference>
<evidence type="ECO:0000259" key="11">
    <source>
        <dbReference type="PROSITE" id="PS50929"/>
    </source>
</evidence>
<feature type="domain" description="ABC transporter" evidence="10">
    <location>
        <begin position="359"/>
        <end position="594"/>
    </location>
</feature>
<dbReference type="RefSeq" id="WP_172357286.1">
    <property type="nucleotide sequence ID" value="NZ_BLLH01000009.1"/>
</dbReference>
<feature type="transmembrane region" description="Helical" evidence="9">
    <location>
        <begin position="263"/>
        <end position="283"/>
    </location>
</feature>
<evidence type="ECO:0000256" key="5">
    <source>
        <dbReference type="ARBA" id="ARBA00022741"/>
    </source>
</evidence>
<organism evidence="12 13">
    <name type="scientific">Pseudolactococcus insecticola</name>
    <dbReference type="NCBI Taxonomy" id="2709158"/>
    <lineage>
        <taxon>Bacteria</taxon>
        <taxon>Bacillati</taxon>
        <taxon>Bacillota</taxon>
        <taxon>Bacilli</taxon>
        <taxon>Lactobacillales</taxon>
        <taxon>Streptococcaceae</taxon>
        <taxon>Pseudolactococcus</taxon>
    </lineage>
</organism>
<dbReference type="InterPro" id="IPR003439">
    <property type="entry name" value="ABC_transporter-like_ATP-bd"/>
</dbReference>
<sequence length="597" mass="66910">MQMQGRPSPEALKRELKTLSVTPNEMIRFIAAPVLKRRGLLVFNLAILIFLAFLNFMVPQFTKTIIDTAIADKNLTELWQQVILMLATTALIGVVGFASAYMMQKLSQEAITEVRLDTYNKLLKQDYAYFQETKTGDLMVRLTSDIGNLQALISSDTFEIVSSIVTFFGVLGFLFWENWQLALMVTLTFPILFVNIRFFRGRMRQAFSDVRANSSKISNQLQSTLTEIELIKNYTTEDFETDKFDRIVSQGNRYQLIATKWQAIFSPIITFINTGATAIVLWFGGYLVIKNQMTVGDLVAYLSYLVMLQDPVRRISRLINMFQTALVSYDRVEQVMRSREMIAENKAAVPFPARLSDKIAIKNLTFYYQDSKLPALDDISMDVLAGQTTALVGRSGSGKSTLIKLLTRMYDVSGGDICYDGTSIKDLQLKSLRQNIAVVSQDVAIVDGTIADNIRYGSFSATNAQVERAMQMANIADFIHTLPDGLETQVGERGVKLSGGQKQRLSIARAILKDAPIIILDEATAALDNESERLIQRALDNLMVGRTSIVIAHRLSTVYKAEKIIVINAGKIAETGTHDDLLAHNGIYKTLYDMQFD</sequence>
<name>A0A6A0B768_9LACT</name>
<feature type="transmembrane region" description="Helical" evidence="9">
    <location>
        <begin position="78"/>
        <end position="101"/>
    </location>
</feature>
<keyword evidence="3" id="KW-1003">Cell membrane</keyword>
<accession>A0A6A0B768</accession>
<evidence type="ECO:0000256" key="8">
    <source>
        <dbReference type="ARBA" id="ARBA00023136"/>
    </source>
</evidence>
<dbReference type="GO" id="GO:0016887">
    <property type="term" value="F:ATP hydrolysis activity"/>
    <property type="evidence" value="ECO:0007669"/>
    <property type="project" value="InterPro"/>
</dbReference>
<evidence type="ECO:0000256" key="9">
    <source>
        <dbReference type="SAM" id="Phobius"/>
    </source>
</evidence>
<dbReference type="GO" id="GO:0015421">
    <property type="term" value="F:ABC-type oligopeptide transporter activity"/>
    <property type="evidence" value="ECO:0007669"/>
    <property type="project" value="TreeGrafter"/>
</dbReference>
<evidence type="ECO:0000256" key="4">
    <source>
        <dbReference type="ARBA" id="ARBA00022692"/>
    </source>
</evidence>
<keyword evidence="8 9" id="KW-0472">Membrane</keyword>
<keyword evidence="5" id="KW-0547">Nucleotide-binding</keyword>
<keyword evidence="6 12" id="KW-0067">ATP-binding</keyword>
<dbReference type="PROSITE" id="PS00211">
    <property type="entry name" value="ABC_TRANSPORTER_1"/>
    <property type="match status" value="1"/>
</dbReference>
<dbReference type="EMBL" id="BLLH01000009">
    <property type="protein sequence ID" value="GFH41112.1"/>
    <property type="molecule type" value="Genomic_DNA"/>
</dbReference>
<dbReference type="InterPro" id="IPR036640">
    <property type="entry name" value="ABC1_TM_sf"/>
</dbReference>
<dbReference type="AlphaFoldDB" id="A0A6A0B768"/>
<keyword evidence="2" id="KW-0813">Transport</keyword>
<dbReference type="SUPFAM" id="SSF52540">
    <property type="entry name" value="P-loop containing nucleoside triphosphate hydrolases"/>
    <property type="match status" value="1"/>
</dbReference>
<reference evidence="12 13" key="1">
    <citation type="submission" date="2020-02" db="EMBL/GenBank/DDBJ databases">
        <title>Draft genome sequence of Lactococcus sp. Hs20B0-1.</title>
        <authorList>
            <person name="Noda S."/>
            <person name="Yuki M."/>
            <person name="Ohkuma M."/>
        </authorList>
    </citation>
    <scope>NUCLEOTIDE SEQUENCE [LARGE SCALE GENOMIC DNA]</scope>
    <source>
        <strain evidence="12 13">Hs20B0-1</strain>
    </source>
</reference>
<evidence type="ECO:0000313" key="13">
    <source>
        <dbReference type="Proteomes" id="UP000475928"/>
    </source>
</evidence>
<dbReference type="GO" id="GO:0005886">
    <property type="term" value="C:plasma membrane"/>
    <property type="evidence" value="ECO:0007669"/>
    <property type="project" value="UniProtKB-SubCell"/>
</dbReference>
<feature type="transmembrane region" description="Helical" evidence="9">
    <location>
        <begin position="157"/>
        <end position="175"/>
    </location>
</feature>
<comment type="caution">
    <text evidence="12">The sequence shown here is derived from an EMBL/GenBank/DDBJ whole genome shotgun (WGS) entry which is preliminary data.</text>
</comment>
<dbReference type="Gene3D" id="3.40.50.300">
    <property type="entry name" value="P-loop containing nucleotide triphosphate hydrolases"/>
    <property type="match status" value="1"/>
</dbReference>
<evidence type="ECO:0000256" key="1">
    <source>
        <dbReference type="ARBA" id="ARBA00004651"/>
    </source>
</evidence>
<keyword evidence="7 9" id="KW-1133">Transmembrane helix</keyword>
<evidence type="ECO:0000256" key="6">
    <source>
        <dbReference type="ARBA" id="ARBA00022840"/>
    </source>
</evidence>
<dbReference type="PROSITE" id="PS50929">
    <property type="entry name" value="ABC_TM1F"/>
    <property type="match status" value="1"/>
</dbReference>
<keyword evidence="4 9" id="KW-0812">Transmembrane</keyword>
<evidence type="ECO:0000256" key="7">
    <source>
        <dbReference type="ARBA" id="ARBA00022989"/>
    </source>
</evidence>
<feature type="transmembrane region" description="Helical" evidence="9">
    <location>
        <begin position="40"/>
        <end position="58"/>
    </location>
</feature>
<dbReference type="Pfam" id="PF00664">
    <property type="entry name" value="ABC_membrane"/>
    <property type="match status" value="1"/>
</dbReference>
<dbReference type="Proteomes" id="UP000475928">
    <property type="component" value="Unassembled WGS sequence"/>
</dbReference>
<keyword evidence="13" id="KW-1185">Reference proteome</keyword>
<gene>
    <name evidence="12" type="primary">msbA</name>
    <name evidence="12" type="ORF">Hs20B_15100</name>
</gene>
<dbReference type="InterPro" id="IPR011527">
    <property type="entry name" value="ABC1_TM_dom"/>
</dbReference>
<dbReference type="InterPro" id="IPR017871">
    <property type="entry name" value="ABC_transporter-like_CS"/>
</dbReference>
<proteinExistence type="predicted"/>
<dbReference type="FunFam" id="3.40.50.300:FF:000221">
    <property type="entry name" value="Multidrug ABC transporter ATP-binding protein"/>
    <property type="match status" value="1"/>
</dbReference>
<dbReference type="PROSITE" id="PS50893">
    <property type="entry name" value="ABC_TRANSPORTER_2"/>
    <property type="match status" value="1"/>
</dbReference>
<dbReference type="PANTHER" id="PTHR43394">
    <property type="entry name" value="ATP-DEPENDENT PERMEASE MDL1, MITOCHONDRIAL"/>
    <property type="match status" value="1"/>
</dbReference>
<protein>
    <submittedName>
        <fullName evidence="12">Lipid A export permease/ATP-binding protein MsbA</fullName>
    </submittedName>
</protein>
<dbReference type="CDD" id="cd07346">
    <property type="entry name" value="ABC_6TM_exporters"/>
    <property type="match status" value="1"/>
</dbReference>
<dbReference type="GO" id="GO:0005524">
    <property type="term" value="F:ATP binding"/>
    <property type="evidence" value="ECO:0007669"/>
    <property type="project" value="UniProtKB-KW"/>
</dbReference>
<dbReference type="Gene3D" id="1.20.1560.10">
    <property type="entry name" value="ABC transporter type 1, transmembrane domain"/>
    <property type="match status" value="1"/>
</dbReference>
<feature type="transmembrane region" description="Helical" evidence="9">
    <location>
        <begin position="181"/>
        <end position="199"/>
    </location>
</feature>
<dbReference type="InterPro" id="IPR027417">
    <property type="entry name" value="P-loop_NTPase"/>
</dbReference>
<dbReference type="Pfam" id="PF00005">
    <property type="entry name" value="ABC_tran"/>
    <property type="match status" value="1"/>
</dbReference>
<evidence type="ECO:0000256" key="2">
    <source>
        <dbReference type="ARBA" id="ARBA00022448"/>
    </source>
</evidence>
<feature type="domain" description="ABC transmembrane type-1" evidence="11">
    <location>
        <begin position="45"/>
        <end position="324"/>
    </location>
</feature>
<comment type="subcellular location">
    <subcellularLocation>
        <location evidence="1">Cell membrane</location>
        <topology evidence="1">Multi-pass membrane protein</topology>
    </subcellularLocation>
</comment>
<evidence type="ECO:0000259" key="10">
    <source>
        <dbReference type="PROSITE" id="PS50893"/>
    </source>
</evidence>
<dbReference type="SMART" id="SM00382">
    <property type="entry name" value="AAA"/>
    <property type="match status" value="1"/>
</dbReference>